<dbReference type="AlphaFoldDB" id="A0ABD3ILX2"/>
<name>A0ABD3ILX2_EUCGL</name>
<dbReference type="Proteomes" id="UP001634007">
    <property type="component" value="Unassembled WGS sequence"/>
</dbReference>
<evidence type="ECO:0000313" key="2">
    <source>
        <dbReference type="EMBL" id="KAL3715985.1"/>
    </source>
</evidence>
<protein>
    <submittedName>
        <fullName evidence="2">Uncharacterized protein</fullName>
    </submittedName>
</protein>
<keyword evidence="1" id="KW-0472">Membrane</keyword>
<sequence length="211" mass="23584">MDDDSKFELWCYGVFMIAVLILVVLLSIFSYLICILVGPEYPKMNVAELTVSTASAGVIWNAALLVEQPEDFGDLFFREVECFVYYHWDATQPLALASVEPFVLRSIDKTVIKVKITMERPVEEVLENMNIEQRSVGTVAVGLGLRMQGTYVLGSWWKREYGHIEAYCDNVKVAFANSTGEGRLVTGDTGGSLPSCSYNRVKPEDAAIMFL</sequence>
<keyword evidence="1" id="KW-0812">Transmembrane</keyword>
<feature type="transmembrane region" description="Helical" evidence="1">
    <location>
        <begin position="12"/>
        <end position="37"/>
    </location>
</feature>
<dbReference type="EMBL" id="JBJKBG010000011">
    <property type="protein sequence ID" value="KAL3715985.1"/>
    <property type="molecule type" value="Genomic_DNA"/>
</dbReference>
<organism evidence="2 3">
    <name type="scientific">Eucalyptus globulus</name>
    <name type="common">Tasmanian blue gum</name>
    <dbReference type="NCBI Taxonomy" id="34317"/>
    <lineage>
        <taxon>Eukaryota</taxon>
        <taxon>Viridiplantae</taxon>
        <taxon>Streptophyta</taxon>
        <taxon>Embryophyta</taxon>
        <taxon>Tracheophyta</taxon>
        <taxon>Spermatophyta</taxon>
        <taxon>Magnoliopsida</taxon>
        <taxon>eudicotyledons</taxon>
        <taxon>Gunneridae</taxon>
        <taxon>Pentapetalae</taxon>
        <taxon>rosids</taxon>
        <taxon>malvids</taxon>
        <taxon>Myrtales</taxon>
        <taxon>Myrtaceae</taxon>
        <taxon>Myrtoideae</taxon>
        <taxon>Eucalypteae</taxon>
        <taxon>Eucalyptus</taxon>
    </lineage>
</organism>
<keyword evidence="1" id="KW-1133">Transmembrane helix</keyword>
<keyword evidence="3" id="KW-1185">Reference proteome</keyword>
<proteinExistence type="predicted"/>
<reference evidence="2 3" key="1">
    <citation type="submission" date="2024-11" db="EMBL/GenBank/DDBJ databases">
        <title>Chromosome-level genome assembly of Eucalyptus globulus Labill. provides insights into its genome evolution.</title>
        <authorList>
            <person name="Li X."/>
        </authorList>
    </citation>
    <scope>NUCLEOTIDE SEQUENCE [LARGE SCALE GENOMIC DNA]</scope>
    <source>
        <strain evidence="2">CL2024</strain>
        <tissue evidence="2">Fresh tender leaves</tissue>
    </source>
</reference>
<accession>A0ABD3ILX2</accession>
<evidence type="ECO:0000313" key="3">
    <source>
        <dbReference type="Proteomes" id="UP001634007"/>
    </source>
</evidence>
<evidence type="ECO:0000256" key="1">
    <source>
        <dbReference type="SAM" id="Phobius"/>
    </source>
</evidence>
<gene>
    <name evidence="2" type="ORF">ACJRO7_007705</name>
</gene>
<comment type="caution">
    <text evidence="2">The sequence shown here is derived from an EMBL/GenBank/DDBJ whole genome shotgun (WGS) entry which is preliminary data.</text>
</comment>